<evidence type="ECO:0000313" key="1">
    <source>
        <dbReference type="EMBL" id="MFB9754619.1"/>
    </source>
</evidence>
<reference evidence="1 2" key="1">
    <citation type="submission" date="2024-09" db="EMBL/GenBank/DDBJ databases">
        <authorList>
            <person name="Sun Q."/>
            <person name="Mori K."/>
        </authorList>
    </citation>
    <scope>NUCLEOTIDE SEQUENCE [LARGE SCALE GENOMIC DNA]</scope>
    <source>
        <strain evidence="1 2">JCM 12520</strain>
    </source>
</reference>
<protein>
    <submittedName>
        <fullName evidence="1">Uncharacterized protein</fullName>
    </submittedName>
</protein>
<dbReference type="Proteomes" id="UP001589619">
    <property type="component" value="Unassembled WGS sequence"/>
</dbReference>
<proteinExistence type="predicted"/>
<keyword evidence="2" id="KW-1185">Reference proteome</keyword>
<gene>
    <name evidence="1" type="ORF">ACFFNY_23875</name>
</gene>
<comment type="caution">
    <text evidence="1">The sequence shown here is derived from an EMBL/GenBank/DDBJ whole genome shotgun (WGS) entry which is preliminary data.</text>
</comment>
<sequence>MLSFEQKLAILESFPELRRKNVSLGRVNFHYEQSVHEKQTVAYHLHPNGNGYVYGGLLPNYSSDDKGMVNVRDFTSDELRTIVGESIRSLSVGAKGARSAKTPAKRQRWEGPDKQTLTVTYEDELWYVYAGLNLEAAFETYAEVEEYMQEEGFSLSSGD</sequence>
<organism evidence="1 2">
    <name type="scientific">Paenibacillus hodogayensis</name>
    <dbReference type="NCBI Taxonomy" id="279208"/>
    <lineage>
        <taxon>Bacteria</taxon>
        <taxon>Bacillati</taxon>
        <taxon>Bacillota</taxon>
        <taxon>Bacilli</taxon>
        <taxon>Bacillales</taxon>
        <taxon>Paenibacillaceae</taxon>
        <taxon>Paenibacillus</taxon>
    </lineage>
</organism>
<evidence type="ECO:0000313" key="2">
    <source>
        <dbReference type="Proteomes" id="UP001589619"/>
    </source>
</evidence>
<dbReference type="EMBL" id="JBHMAG010000016">
    <property type="protein sequence ID" value="MFB9754619.1"/>
    <property type="molecule type" value="Genomic_DNA"/>
</dbReference>
<dbReference type="RefSeq" id="WP_344909259.1">
    <property type="nucleotide sequence ID" value="NZ_BAAAYO010000008.1"/>
</dbReference>
<accession>A0ABV5W225</accession>
<name>A0ABV5W225_9BACL</name>